<sequence length="739" mass="82786">MASLIMKGHFFLYLPLISCLIILPSTAVASALPCPDKCGDITIPYPFGTRPECHRDGFNIMCNESTTPPKAFLGSDPATSIELKDINVTSGEARVYMRFGYRCYNKIDHINESFNSSYMNLTDLHIYLFSNRRNKFTAIGCLNLAFMEGIKGNYTYLSGCTSFCESLNSTTGNNGSCNGLGCCQTSIPAGLTYYGLLSVDYNNSNWKFNPCMYGMLVEEEWYKFRREDLSSNNFLTKNQKGVPLVLDWAIRDSGTCHNGVEQSRNPACLSNHSSCYNTSNGEGYLCQCKHGFEGNPYIPGGCLDIDECKFPDIYPCHGNCTNTEGSYECSCRKGTRGNATIKNCTDNFPLPARVVIISCILGIAVLLGVCFVLVWYQQHKRHMKEKEEYNRYYQMMDNHLRVFSKKQIENATDNYNDDHVIGRGGQGNVYQGLLENNQVVAIKKAKEVEETQRAEFVNEIILLSQINHKNIVRLLGCCLEVKIPMLVYEFVPNGTLFEFLHRNSSRRSISLGTRLKIALDSAVALDHLHSSITRSIIHGDVKSANILLDADYTAKVSDFGASSVVPVNEIVEIVHFSHGYVDPECLYTEIITKKSDVYSFGVVMLELLTRKEAVYIDEKGEKQSLAISFLSKAKKNEHREMLDVEIVTNEENVMEVLQEICEIALQCLSPKGEDRPTMSQVVEELQKLVRFHNSSPGQQVDQEDQIESLLEKFPSISDVSGPNSTQYSAVLEISAGAPR</sequence>
<dbReference type="InterPro" id="IPR025287">
    <property type="entry name" value="WAK_GUB"/>
</dbReference>
<evidence type="ECO:0000256" key="3">
    <source>
        <dbReference type="ARBA" id="ARBA00022536"/>
    </source>
</evidence>
<feature type="transmembrane region" description="Helical" evidence="12">
    <location>
        <begin position="354"/>
        <end position="376"/>
    </location>
</feature>
<keyword evidence="12" id="KW-1133">Transmembrane helix</keyword>
<feature type="region of interest" description="Disordered" evidence="11">
    <location>
        <begin position="716"/>
        <end position="739"/>
    </location>
</feature>
<dbReference type="GO" id="GO:0030247">
    <property type="term" value="F:polysaccharide binding"/>
    <property type="evidence" value="ECO:0007669"/>
    <property type="project" value="InterPro"/>
</dbReference>
<evidence type="ECO:0000256" key="6">
    <source>
        <dbReference type="ARBA" id="ARBA00022741"/>
    </source>
</evidence>
<dbReference type="Pfam" id="PF13947">
    <property type="entry name" value="GUB_WAK_bind"/>
    <property type="match status" value="1"/>
</dbReference>
<accession>A0A833QI27</accession>
<evidence type="ECO:0000256" key="9">
    <source>
        <dbReference type="ARBA" id="ARBA00023180"/>
    </source>
</evidence>
<evidence type="ECO:0000256" key="4">
    <source>
        <dbReference type="ARBA" id="ARBA00022679"/>
    </source>
</evidence>
<dbReference type="SMART" id="SM00179">
    <property type="entry name" value="EGF_CA"/>
    <property type="match status" value="1"/>
</dbReference>
<keyword evidence="12" id="KW-0472">Membrane</keyword>
<keyword evidence="9" id="KW-0325">Glycoprotein</keyword>
<dbReference type="CDD" id="cd00054">
    <property type="entry name" value="EGF_CA"/>
    <property type="match status" value="1"/>
</dbReference>
<dbReference type="InterPro" id="IPR000152">
    <property type="entry name" value="EGF-type_Asp/Asn_hydroxyl_site"/>
</dbReference>
<feature type="compositionally biased region" description="Polar residues" evidence="11">
    <location>
        <begin position="717"/>
        <end position="728"/>
    </location>
</feature>
<dbReference type="Gene3D" id="1.10.510.10">
    <property type="entry name" value="Transferase(Phosphotransferase) domain 1"/>
    <property type="match status" value="1"/>
</dbReference>
<evidence type="ECO:0000256" key="13">
    <source>
        <dbReference type="SAM" id="SignalP"/>
    </source>
</evidence>
<keyword evidence="16" id="KW-0418">Kinase</keyword>
<dbReference type="OrthoDB" id="593082at2759"/>
<evidence type="ECO:0000256" key="11">
    <source>
        <dbReference type="SAM" id="MobiDB-lite"/>
    </source>
</evidence>
<comment type="caution">
    <text evidence="16">The sequence shown here is derived from an EMBL/GenBank/DDBJ whole genome shotgun (WGS) entry which is preliminary data.</text>
</comment>
<dbReference type="GO" id="GO:0005509">
    <property type="term" value="F:calcium ion binding"/>
    <property type="evidence" value="ECO:0007669"/>
    <property type="project" value="InterPro"/>
</dbReference>
<dbReference type="Proteomes" id="UP000623129">
    <property type="component" value="Unassembled WGS sequence"/>
</dbReference>
<dbReference type="Pfam" id="PF07645">
    <property type="entry name" value="EGF_CA"/>
    <property type="match status" value="1"/>
</dbReference>
<comment type="caution">
    <text evidence="10">Lacks conserved residue(s) required for the propagation of feature annotation.</text>
</comment>
<keyword evidence="5 13" id="KW-0732">Signal</keyword>
<evidence type="ECO:0000256" key="1">
    <source>
        <dbReference type="ARBA" id="ARBA00004479"/>
    </source>
</evidence>
<dbReference type="FunFam" id="1.10.510.10:FF:000084">
    <property type="entry name" value="Wall-associated receptor kinase 2"/>
    <property type="match status" value="1"/>
</dbReference>
<feature type="domain" description="Protein kinase" evidence="14">
    <location>
        <begin position="415"/>
        <end position="689"/>
    </location>
</feature>
<gene>
    <name evidence="16" type="ORF">FCM35_KLT10516</name>
</gene>
<evidence type="ECO:0000256" key="2">
    <source>
        <dbReference type="ARBA" id="ARBA00022527"/>
    </source>
</evidence>
<dbReference type="InterPro" id="IPR011009">
    <property type="entry name" value="Kinase-like_dom_sf"/>
</dbReference>
<dbReference type="InterPro" id="IPR000742">
    <property type="entry name" value="EGF"/>
</dbReference>
<dbReference type="AlphaFoldDB" id="A0A833QI27"/>
<keyword evidence="4" id="KW-0808">Transferase</keyword>
<evidence type="ECO:0000256" key="12">
    <source>
        <dbReference type="SAM" id="Phobius"/>
    </source>
</evidence>
<dbReference type="Gene3D" id="2.10.25.10">
    <property type="entry name" value="Laminin"/>
    <property type="match status" value="1"/>
</dbReference>
<dbReference type="GO" id="GO:0005524">
    <property type="term" value="F:ATP binding"/>
    <property type="evidence" value="ECO:0007669"/>
    <property type="project" value="UniProtKB-KW"/>
</dbReference>
<dbReference type="Gene3D" id="3.30.200.20">
    <property type="entry name" value="Phosphorylase Kinase, domain 1"/>
    <property type="match status" value="1"/>
</dbReference>
<reference evidence="16" key="1">
    <citation type="submission" date="2020-01" db="EMBL/GenBank/DDBJ databases">
        <title>Genome sequence of Kobresia littledalei, the first chromosome-level genome in the family Cyperaceae.</title>
        <authorList>
            <person name="Qu G."/>
        </authorList>
    </citation>
    <scope>NUCLEOTIDE SEQUENCE</scope>
    <source>
        <strain evidence="16">C.B.Clarke</strain>
        <tissue evidence="16">Leaf</tissue>
    </source>
</reference>
<dbReference type="PANTHER" id="PTHR27005">
    <property type="entry name" value="WALL-ASSOCIATED RECEPTOR KINASE-LIKE 21"/>
    <property type="match status" value="1"/>
</dbReference>
<evidence type="ECO:0000313" key="17">
    <source>
        <dbReference type="Proteomes" id="UP000623129"/>
    </source>
</evidence>
<evidence type="ECO:0000256" key="8">
    <source>
        <dbReference type="ARBA" id="ARBA00023157"/>
    </source>
</evidence>
<dbReference type="EMBL" id="SWLB01000020">
    <property type="protein sequence ID" value="KAF3325445.1"/>
    <property type="molecule type" value="Genomic_DNA"/>
</dbReference>
<keyword evidence="8" id="KW-1015">Disulfide bond</keyword>
<dbReference type="PROSITE" id="PS01187">
    <property type="entry name" value="EGF_CA"/>
    <property type="match status" value="1"/>
</dbReference>
<dbReference type="GO" id="GO:0007166">
    <property type="term" value="P:cell surface receptor signaling pathway"/>
    <property type="evidence" value="ECO:0007669"/>
    <property type="project" value="InterPro"/>
</dbReference>
<name>A0A833QI27_9POAL</name>
<proteinExistence type="predicted"/>
<dbReference type="Pfam" id="PF07714">
    <property type="entry name" value="PK_Tyr_Ser-Thr"/>
    <property type="match status" value="1"/>
</dbReference>
<feature type="chain" id="PRO_5032871576" evidence="13">
    <location>
        <begin position="32"/>
        <end position="739"/>
    </location>
</feature>
<dbReference type="InterPro" id="IPR008271">
    <property type="entry name" value="Ser/Thr_kinase_AS"/>
</dbReference>
<dbReference type="SMART" id="SM00181">
    <property type="entry name" value="EGF"/>
    <property type="match status" value="2"/>
</dbReference>
<dbReference type="InterPro" id="IPR049883">
    <property type="entry name" value="NOTCH1_EGF-like"/>
</dbReference>
<keyword evidence="12" id="KW-0812">Transmembrane</keyword>
<keyword evidence="7" id="KW-0067">ATP-binding</keyword>
<comment type="subcellular location">
    <subcellularLocation>
        <location evidence="1">Membrane</location>
        <topology evidence="1">Single-pass type I membrane protein</topology>
    </subcellularLocation>
</comment>
<dbReference type="PROSITE" id="PS00108">
    <property type="entry name" value="PROTEIN_KINASE_ST"/>
    <property type="match status" value="1"/>
</dbReference>
<evidence type="ECO:0000259" key="14">
    <source>
        <dbReference type="PROSITE" id="PS50011"/>
    </source>
</evidence>
<evidence type="ECO:0000256" key="10">
    <source>
        <dbReference type="PROSITE-ProRule" id="PRU00076"/>
    </source>
</evidence>
<keyword evidence="2" id="KW-0723">Serine/threonine-protein kinase</keyword>
<dbReference type="GO" id="GO:0005886">
    <property type="term" value="C:plasma membrane"/>
    <property type="evidence" value="ECO:0007669"/>
    <property type="project" value="TreeGrafter"/>
</dbReference>
<dbReference type="PROSITE" id="PS50026">
    <property type="entry name" value="EGF_3"/>
    <property type="match status" value="1"/>
</dbReference>
<evidence type="ECO:0000256" key="7">
    <source>
        <dbReference type="ARBA" id="ARBA00022840"/>
    </source>
</evidence>
<evidence type="ECO:0000259" key="15">
    <source>
        <dbReference type="PROSITE" id="PS50026"/>
    </source>
</evidence>
<dbReference type="SMART" id="SM00220">
    <property type="entry name" value="S_TKc"/>
    <property type="match status" value="1"/>
</dbReference>
<dbReference type="PROSITE" id="PS50011">
    <property type="entry name" value="PROTEIN_KINASE_DOM"/>
    <property type="match status" value="1"/>
</dbReference>
<feature type="domain" description="EGF-like" evidence="15">
    <location>
        <begin position="304"/>
        <end position="345"/>
    </location>
</feature>
<dbReference type="InterPro" id="IPR045274">
    <property type="entry name" value="WAK-like"/>
</dbReference>
<keyword evidence="16" id="KW-0675">Receptor</keyword>
<dbReference type="InterPro" id="IPR001881">
    <property type="entry name" value="EGF-like_Ca-bd_dom"/>
</dbReference>
<feature type="signal peptide" evidence="13">
    <location>
        <begin position="1"/>
        <end position="31"/>
    </location>
</feature>
<evidence type="ECO:0000313" key="16">
    <source>
        <dbReference type="EMBL" id="KAF3325445.1"/>
    </source>
</evidence>
<keyword evidence="3 10" id="KW-0245">EGF-like domain</keyword>
<evidence type="ECO:0000256" key="5">
    <source>
        <dbReference type="ARBA" id="ARBA00022729"/>
    </source>
</evidence>
<protein>
    <submittedName>
        <fullName evidence="16">Wall-associated receptor kinase 5</fullName>
    </submittedName>
</protein>
<keyword evidence="17" id="KW-1185">Reference proteome</keyword>
<organism evidence="16 17">
    <name type="scientific">Carex littledalei</name>
    <dbReference type="NCBI Taxonomy" id="544730"/>
    <lineage>
        <taxon>Eukaryota</taxon>
        <taxon>Viridiplantae</taxon>
        <taxon>Streptophyta</taxon>
        <taxon>Embryophyta</taxon>
        <taxon>Tracheophyta</taxon>
        <taxon>Spermatophyta</taxon>
        <taxon>Magnoliopsida</taxon>
        <taxon>Liliopsida</taxon>
        <taxon>Poales</taxon>
        <taxon>Cyperaceae</taxon>
        <taxon>Cyperoideae</taxon>
        <taxon>Cariceae</taxon>
        <taxon>Carex</taxon>
        <taxon>Carex subgen. Euthyceras</taxon>
    </lineage>
</organism>
<keyword evidence="6" id="KW-0547">Nucleotide-binding</keyword>
<dbReference type="InterPro" id="IPR001245">
    <property type="entry name" value="Ser-Thr/Tyr_kinase_cat_dom"/>
</dbReference>
<dbReference type="FunFam" id="2.10.25.10:FF:000355">
    <property type="entry name" value="Wall-associated receptor kinase 3"/>
    <property type="match status" value="1"/>
</dbReference>
<dbReference type="PROSITE" id="PS00010">
    <property type="entry name" value="ASX_HYDROXYL"/>
    <property type="match status" value="1"/>
</dbReference>
<dbReference type="SUPFAM" id="SSF56112">
    <property type="entry name" value="Protein kinase-like (PK-like)"/>
    <property type="match status" value="1"/>
</dbReference>
<dbReference type="GO" id="GO:0004674">
    <property type="term" value="F:protein serine/threonine kinase activity"/>
    <property type="evidence" value="ECO:0007669"/>
    <property type="project" value="UniProtKB-KW"/>
</dbReference>
<dbReference type="PANTHER" id="PTHR27005:SF59">
    <property type="entry name" value="OS12G0615300 PROTEIN"/>
    <property type="match status" value="1"/>
</dbReference>
<dbReference type="SUPFAM" id="SSF57196">
    <property type="entry name" value="EGF/Laminin"/>
    <property type="match status" value="1"/>
</dbReference>
<dbReference type="CDD" id="cd14066">
    <property type="entry name" value="STKc_IRAK"/>
    <property type="match status" value="1"/>
</dbReference>
<dbReference type="FunFam" id="3.30.200.20:FF:000337">
    <property type="entry name" value="Wall-associated receptor kinase 3"/>
    <property type="match status" value="1"/>
</dbReference>
<dbReference type="InterPro" id="IPR000719">
    <property type="entry name" value="Prot_kinase_dom"/>
</dbReference>
<dbReference type="InterPro" id="IPR018097">
    <property type="entry name" value="EGF_Ca-bd_CS"/>
</dbReference>